<evidence type="ECO:0000313" key="1">
    <source>
        <dbReference type="EMBL" id="SHN70661.1"/>
    </source>
</evidence>
<proteinExistence type="predicted"/>
<reference evidence="1 2" key="1">
    <citation type="submission" date="2016-12" db="EMBL/GenBank/DDBJ databases">
        <authorList>
            <person name="Song W.-J."/>
            <person name="Kurnit D.M."/>
        </authorList>
    </citation>
    <scope>NUCLEOTIDE SEQUENCE [LARGE SCALE GENOMIC DNA]</scope>
    <source>
        <strain evidence="1 2">DSM 11393</strain>
    </source>
</reference>
<name>A0A1M7TIX3_9BACT</name>
<gene>
    <name evidence="1" type="ORF">SAMN02745728_02074</name>
</gene>
<organism evidence="1 2">
    <name type="scientific">Desulfovibrio litoralis DSM 11393</name>
    <dbReference type="NCBI Taxonomy" id="1121455"/>
    <lineage>
        <taxon>Bacteria</taxon>
        <taxon>Pseudomonadati</taxon>
        <taxon>Thermodesulfobacteriota</taxon>
        <taxon>Desulfovibrionia</taxon>
        <taxon>Desulfovibrionales</taxon>
        <taxon>Desulfovibrionaceae</taxon>
        <taxon>Desulfovibrio</taxon>
    </lineage>
</organism>
<accession>A0A1M7TIX3</accession>
<dbReference type="RefSeq" id="WP_072697751.1">
    <property type="nucleotide sequence ID" value="NZ_FRDI01000013.1"/>
</dbReference>
<dbReference type="EMBL" id="FRDI01000013">
    <property type="protein sequence ID" value="SHN70661.1"/>
    <property type="molecule type" value="Genomic_DNA"/>
</dbReference>
<evidence type="ECO:0000313" key="2">
    <source>
        <dbReference type="Proteomes" id="UP000186469"/>
    </source>
</evidence>
<dbReference type="Proteomes" id="UP000186469">
    <property type="component" value="Unassembled WGS sequence"/>
</dbReference>
<keyword evidence="2" id="KW-1185">Reference proteome</keyword>
<dbReference type="AlphaFoldDB" id="A0A1M7TIX3"/>
<sequence>MDFVIIKKHIKAVLNISLLLLFILPVNPLCASTFFINGEYAEAIIGTSNDDIFYITNSAVLKAVPHSFLDSYSLDTQAGHDQIFIEGGVFEGEMLALDADSLNISVQGGTFYGSIQGSYYQDYFDISGGTFFQGIRGNGGDDIMFLSGDIKSAHFMDLGAIFIQPNTRLSIADQESFGTLYFYADYIENNNGAVLLRTDFSTGQSDRVNLAYSYFEGSPLIKIIPVAPPNPALPMLRITVAEESPENPGLIGDKVRAGNYIYSLTPGQDYGTWDLVLTDKISIEKAFIDSHNAIKLQNISSLSNTMSNLSLLKRRQHKYAPKNEAEPKRKAKSTKFSYVPFKRVSPNKILNPETQETEELIAYSENDQASFDSSGSEVNSNNNLFNVTDEELGNIVRFRRHGYNAVYGNIKQTKNSSLHNSQTETQSVNYTLEFIKFRTEYGDLSLGGDITPYFRSETNFTDQSNYKFTNTTVSKMLTAYFIWDFFPALRKNKTRENNAEEFGVSFMLASFNGDYTNELENKSIQLTETWENNCVGAASNLSFSIPLSMLNIKIPYLENFRIVPEIGGIWYGEQAHIIKLKDETKLYVSTHESKLLRFGLGADFSFSKTPWLKTTLSYAETKEINPKENFVLYNYDVTPFSSQAADSKKFELNVSADPYSNFNVQAGVGKITGAENGWEFGARFALSF</sequence>
<protein>
    <recommendedName>
        <fullName evidence="3">Autotransporter domain-containing protein</fullName>
    </recommendedName>
</protein>
<evidence type="ECO:0008006" key="3">
    <source>
        <dbReference type="Google" id="ProtNLM"/>
    </source>
</evidence>